<keyword evidence="3" id="KW-1003">Cell membrane</keyword>
<accession>A0AAN7RCE7</accession>
<evidence type="ECO:0000256" key="8">
    <source>
        <dbReference type="ARBA" id="ARBA00022989"/>
    </source>
</evidence>
<dbReference type="Pfam" id="PF02468">
    <property type="entry name" value="PsbN"/>
    <property type="match status" value="1"/>
</dbReference>
<dbReference type="PANTHER" id="PTHR31052:SF2">
    <property type="entry name" value="COBRA-LIKE PROTEIN 10"/>
    <property type="match status" value="1"/>
</dbReference>
<dbReference type="InterPro" id="IPR007135">
    <property type="entry name" value="Atg3/Atg10"/>
</dbReference>
<evidence type="ECO:0000256" key="4">
    <source>
        <dbReference type="ARBA" id="ARBA00022622"/>
    </source>
</evidence>
<dbReference type="Pfam" id="PF25079">
    <property type="entry name" value="COB_C"/>
    <property type="match status" value="1"/>
</dbReference>
<dbReference type="InterPro" id="IPR003398">
    <property type="entry name" value="PSII_PsbN"/>
</dbReference>
<keyword evidence="9" id="KW-0072">Autophagy</keyword>
<organism evidence="14 15">
    <name type="scientific">Trapa natans</name>
    <name type="common">Water chestnut</name>
    <dbReference type="NCBI Taxonomy" id="22666"/>
    <lineage>
        <taxon>Eukaryota</taxon>
        <taxon>Viridiplantae</taxon>
        <taxon>Streptophyta</taxon>
        <taxon>Embryophyta</taxon>
        <taxon>Tracheophyta</taxon>
        <taxon>Spermatophyta</taxon>
        <taxon>Magnoliopsida</taxon>
        <taxon>eudicotyledons</taxon>
        <taxon>Gunneridae</taxon>
        <taxon>Pentapetalae</taxon>
        <taxon>rosids</taxon>
        <taxon>malvids</taxon>
        <taxon>Myrtales</taxon>
        <taxon>Lythraceae</taxon>
        <taxon>Trapa</taxon>
    </lineage>
</organism>
<keyword evidence="4" id="KW-0336">GPI-anchor</keyword>
<dbReference type="PANTHER" id="PTHR31052">
    <property type="entry name" value="COBRA-LIKE PROTEIN 7"/>
    <property type="match status" value="1"/>
</dbReference>
<evidence type="ECO:0000256" key="7">
    <source>
        <dbReference type="ARBA" id="ARBA00022786"/>
    </source>
</evidence>
<reference evidence="14 15" key="1">
    <citation type="journal article" date="2023" name="Hortic Res">
        <title>Pangenome of water caltrop reveals structural variations and asymmetric subgenome divergence after allopolyploidization.</title>
        <authorList>
            <person name="Zhang X."/>
            <person name="Chen Y."/>
            <person name="Wang L."/>
            <person name="Yuan Y."/>
            <person name="Fang M."/>
            <person name="Shi L."/>
            <person name="Lu R."/>
            <person name="Comes H.P."/>
            <person name="Ma Y."/>
            <person name="Chen Y."/>
            <person name="Huang G."/>
            <person name="Zhou Y."/>
            <person name="Zheng Z."/>
            <person name="Qiu Y."/>
        </authorList>
    </citation>
    <scope>NUCLEOTIDE SEQUENCE [LARGE SCALE GENOMIC DNA]</scope>
    <source>
        <strain evidence="14">F231</strain>
    </source>
</reference>
<evidence type="ECO:0000256" key="5">
    <source>
        <dbReference type="ARBA" id="ARBA00022692"/>
    </source>
</evidence>
<evidence type="ECO:0000256" key="1">
    <source>
        <dbReference type="ARBA" id="ARBA00004609"/>
    </source>
</evidence>
<sequence>MMGDSHCFDGTVSAAEFHIAASSFVERWNNRECSALPPWLWVSPLKQPWVHDQVERYLALEKLRLPWSCKEDDSTCCIASERSICAPATDDDDGDGDYLIVDDATLVESSDLETHHYYDFHIVYSFSYRVPLLYFRVYGADGQPLALSEFERDLPVGSADELLKSKWTFITQEMTVYKMPPDMNRTALSPPQGLYIIMETATLFTISISGYFLLVSFTGYALYTAFGQPSQQLRDPFVSGVLDLTDKCSAPIRVENTQFPDPSGLQDVSTAIASWQVTCNITKSKPKEAKYCVSFSAYYSESAIPCSTCACGCGNINTNKCSGSARPMLLPPDALLVPFDNQALKVKAWAKIKHYPIPARLPCPDNCGVSIKWHVNSDYRFRWTARMAIFNWDETVFEDWSVAVEL</sequence>
<evidence type="ECO:0000256" key="2">
    <source>
        <dbReference type="ARBA" id="ARBA00005507"/>
    </source>
</evidence>
<dbReference type="GO" id="GO:0019787">
    <property type="term" value="F:ubiquitin-like protein transferase activity"/>
    <property type="evidence" value="ECO:0007669"/>
    <property type="project" value="InterPro"/>
</dbReference>
<dbReference type="InterPro" id="IPR056900">
    <property type="entry name" value="COB_C"/>
</dbReference>
<evidence type="ECO:0000256" key="3">
    <source>
        <dbReference type="ARBA" id="ARBA00022475"/>
    </source>
</evidence>
<dbReference type="Proteomes" id="UP001346149">
    <property type="component" value="Unassembled WGS sequence"/>
</dbReference>
<dbReference type="GO" id="GO:0015979">
    <property type="term" value="P:photosynthesis"/>
    <property type="evidence" value="ECO:0007669"/>
    <property type="project" value="InterPro"/>
</dbReference>
<proteinExistence type="inferred from homology"/>
<keyword evidence="12" id="KW-0449">Lipoprotein</keyword>
<dbReference type="Pfam" id="PF04833">
    <property type="entry name" value="COBRA"/>
    <property type="match status" value="1"/>
</dbReference>
<dbReference type="Gene3D" id="3.30.1460.50">
    <property type="match status" value="1"/>
</dbReference>
<gene>
    <name evidence="14" type="ORF">SAY86_028666</name>
</gene>
<evidence type="ECO:0000256" key="6">
    <source>
        <dbReference type="ARBA" id="ARBA00022729"/>
    </source>
</evidence>
<dbReference type="EMBL" id="JAXQNO010000006">
    <property type="protein sequence ID" value="KAK4796340.1"/>
    <property type="molecule type" value="Genomic_DNA"/>
</dbReference>
<keyword evidence="6" id="KW-0732">Signal</keyword>
<dbReference type="GO" id="GO:0006914">
    <property type="term" value="P:autophagy"/>
    <property type="evidence" value="ECO:0007669"/>
    <property type="project" value="UniProtKB-KW"/>
</dbReference>
<comment type="caution">
    <text evidence="14">The sequence shown here is derived from an EMBL/GenBank/DDBJ whole genome shotgun (WGS) entry which is preliminary data.</text>
</comment>
<keyword evidence="5" id="KW-0812">Transmembrane</keyword>
<comment type="subcellular location">
    <subcellularLocation>
        <location evidence="1">Cell membrane</location>
        <topology evidence="1">Lipid-anchor</topology>
        <topology evidence="1">GPI-anchor</topology>
    </subcellularLocation>
</comment>
<evidence type="ECO:0000259" key="13">
    <source>
        <dbReference type="Pfam" id="PF25079"/>
    </source>
</evidence>
<dbReference type="GO" id="GO:0005886">
    <property type="term" value="C:plasma membrane"/>
    <property type="evidence" value="ECO:0007669"/>
    <property type="project" value="UniProtKB-SubCell"/>
</dbReference>
<dbReference type="InterPro" id="IPR006918">
    <property type="entry name" value="COBRA_pln"/>
</dbReference>
<feature type="domain" description="COBRA C-terminal" evidence="13">
    <location>
        <begin position="291"/>
        <end position="405"/>
    </location>
</feature>
<keyword evidence="11" id="KW-0325">Glycoprotein</keyword>
<keyword evidence="10" id="KW-0472">Membrane</keyword>
<evidence type="ECO:0000313" key="15">
    <source>
        <dbReference type="Proteomes" id="UP001346149"/>
    </source>
</evidence>
<protein>
    <recommendedName>
        <fullName evidence="13">COBRA C-terminal domain-containing protein</fullName>
    </recommendedName>
</protein>
<evidence type="ECO:0000256" key="12">
    <source>
        <dbReference type="ARBA" id="ARBA00023288"/>
    </source>
</evidence>
<comment type="similarity">
    <text evidence="2">Belongs to the COBRA family.</text>
</comment>
<keyword evidence="7" id="KW-0833">Ubl conjugation pathway</keyword>
<keyword evidence="8" id="KW-1133">Transmembrane helix</keyword>
<evidence type="ECO:0000256" key="10">
    <source>
        <dbReference type="ARBA" id="ARBA00023136"/>
    </source>
</evidence>
<evidence type="ECO:0000256" key="11">
    <source>
        <dbReference type="ARBA" id="ARBA00023180"/>
    </source>
</evidence>
<evidence type="ECO:0000313" key="14">
    <source>
        <dbReference type="EMBL" id="KAK4796340.1"/>
    </source>
</evidence>
<dbReference type="GO" id="GO:0098552">
    <property type="term" value="C:side of membrane"/>
    <property type="evidence" value="ECO:0007669"/>
    <property type="project" value="UniProtKB-KW"/>
</dbReference>
<evidence type="ECO:0000256" key="9">
    <source>
        <dbReference type="ARBA" id="ARBA00023006"/>
    </source>
</evidence>
<name>A0AAN7RCE7_TRANT</name>
<dbReference type="Pfam" id="PF03987">
    <property type="entry name" value="Autophagy_act_C"/>
    <property type="match status" value="1"/>
</dbReference>
<dbReference type="GO" id="GO:0010215">
    <property type="term" value="P:cellulose microfibril organization"/>
    <property type="evidence" value="ECO:0007669"/>
    <property type="project" value="InterPro"/>
</dbReference>
<dbReference type="AlphaFoldDB" id="A0AAN7RCE7"/>
<keyword evidence="15" id="KW-1185">Reference proteome</keyword>